<dbReference type="InterPro" id="IPR012334">
    <property type="entry name" value="Pectin_lyas_fold"/>
</dbReference>
<evidence type="ECO:0000259" key="2">
    <source>
        <dbReference type="SMART" id="SM00912"/>
    </source>
</evidence>
<dbReference type="SMART" id="SM00912">
    <property type="entry name" value="Haemagg_act"/>
    <property type="match status" value="1"/>
</dbReference>
<keyword evidence="4" id="KW-1185">Reference proteome</keyword>
<gene>
    <name evidence="3" type="ORF">HCG48_10605</name>
</gene>
<feature type="compositionally biased region" description="Low complexity" evidence="1">
    <location>
        <begin position="2444"/>
        <end position="2457"/>
    </location>
</feature>
<evidence type="ECO:0000313" key="3">
    <source>
        <dbReference type="EMBL" id="QIZ70981.1"/>
    </source>
</evidence>
<dbReference type="KEGG" id="oxy:HCG48_10605"/>
<dbReference type="EMBL" id="CP051167">
    <property type="protein sequence ID" value="QIZ70981.1"/>
    <property type="molecule type" value="Genomic_DNA"/>
</dbReference>
<feature type="region of interest" description="Disordered" evidence="1">
    <location>
        <begin position="2320"/>
        <end position="2351"/>
    </location>
</feature>
<sequence length="2913" mass="295063">MNDIDRSISLKILKALELKAPHPSKSLGLSVLFLGLLLPQAGNAQITPNTDGTGTTVDRDGQTFTIDGGRRSPDGSNLFHSFSEFGLDTNQIANFQSHPEILNILGRINGGNPSIINGLIQITGGSSNLFLMNPAGIVFGTDARLNVPGDFTATTATGIGFEKGWFNQIGDPNYSSLVGNPNAFSFEGLPRAIANFGILSVPEGHQLGLLGGSVLNLGTLSAPGGEITIASVPGESRVRLSQPGHLLSLELDRPDLPGTDPTNLPQLLTGGGLHHANQITVNENGSIRLSGSTVDAPTREGTTLISGTVDASGTTGGQITILGTQIGTIASEIDASGSFGGGTVWIGGEYKGLGTLPNADLTFIDAGSQVRADAIASGSGGEAIVWSDRTTRIYGNISARGGGTSGDGGFVETSSAGFLDVANPPDVSSPTGQGGTWLIDPYNITIAATTTFNIDTAIDPFTATGDNANLDVNDLIAALTDGATVIVSTGTGGTQDGNITLVNGTILDFDGTGNNTLRLEAANTITIDGTIEDSTPGGDLLNLFLIGDTDGDGEGQVIVNNTIATGGGNLTIEGDSLTGVGIQINGDLDSGGGAIDFLGEGSGTIQSQGIWIDAIVDSQGGAISMVGTSTSFEGLRIEGTILSGGGSINLTGIAITNPGLLATGSIDSEGGEINLTGTSDTFPGISTFGLIQSQNGNINMSATSSTAEDLSIADTVDAGTGNLTLTADEINLDPGFGTPELLGTGNLIIQPETPALNFQVGGAGDSALVYLTETEVDNIWGDFASITIGRADGSGTLTLGGDASFFSPVTLQVPVGTGTIATTGGTIFGRSIELLANQDITIATLVAASGTIEITSNNGNIDGTQGRLDTSNEGDGGPISVNAPNGAIDLGTVQTNAVGGDGGSVTVIGDGDINIAEVAGTSINTTGTVSGDVEITSNNGAIAIDGRIFAGVVNGDTGGNVSLQANNDISVLGDIISSGDLTASGSIEIVSTNGSVSVTDVYADSGSGTAGNITVTGLGDVTIGEIFGSSEVGPGATVTLTSNEGAIAVGGTVADVFFATFSNDGPGGDITIDAANDVTINETIDTTGTTGGGSVSITSDNGAISTLEVRTGSTGGTGEAIALDAATTLTITGGVDASNNSAIDLTGDEIDLNGGLDSIRSPGGTLTLQPRDPNRNIELGGAANVAGSLSLTTTDLEAIADGFSSVTIGRNDSNGTLTALSDVTLSDPTSIQAGAIDTSGVTLTGEDDATIALEANNNLTTGNIANPGREVSLSSAEGTIDFSTATIDTRSPNGVGGEIVFDSANTLILGNIATNDRDLTFDMPIQLASDSAIAIEGAGGTITFNAIVNGNSDLTLTAGSGDLNFNANVGSSSPLGSVRLNSSGVTRINANLNAGGLQTDGAGSIELGATVATSGTTGQTYNEPVQLTDNAGLSSNNADITFNNSVDGSQNLTVSTGTGNVTFNSNLGNITPLGQLQINSSGTTAIAGTVNATGVSTDAGGTTELSQNVTTTGATGQNYGDAVQLLGAIALTSQDADITFDSTVNGSQDLTVSAGTGDVSLNGDLGNGEPLGNLQVNSSGVTQLGNIRAASVETDAEGSTEISGNIITTGTTGQTYNDGVELTGNASLNSNNQVITFSSTVDGNNPLSVDSGTAAVNFDRAIGNNIPVGNFTVNSGGTVRFGSTVTASSLTVSGAGTSELNGDVTTTGSAGQTYEGNVSLLGNIVLTGDELTFDGLVSGTGRVQLQPFTSSQPIAIGGTQQTSGLDLTATDLVALQDGFSEIVIGRGDGSGAIAIAPNGATFFDPVVLQSPFGAIAVNGILQGTDDATLSLSAPNIALNADLLSADRDITLGGENSAITLGNNLLISTGTGLGDIRLLGQLQGARDLTLDSGIGNIFVLGFLGNSPLGILRANSSGVTEFAGNLQALGILTDTGGTTELSGTVTTTGGEGQVYNDPVSLIGETRLESNGADIEFGDRLDGNADLTLNAGLGNILFAGEVGATEALGILTIESANNVDALGSIAASSFIQEQGSSTTTLNALTTTGRVDLNVEGAIAIERIVSNGGDVGLTSNRDAVTVLGGIDTRTTEAGTPGGAVSVVAATEILTGGILTSANSASSGAVSLSASGNITTGAIDTRSAIGDGGPMTLNSTGNNGSLLTGDLLSSANSGDGGPVSLTAPVDITTGNIDTSSVSGDAGSVKVDPETINIASIRAESVSGRGGEIDVVASESIRITDSFTAQDGTVSSISSQGGVGSGAIALQHGGDENMLFTVGDPTLNGTAGAITAGFGPEDTILPTFAIPFPPQTFTQGNITVRTTAPEPPVIEPVEDPIVPPGTPTELEPAGEITSPESPTVEEVAAQFGEPTIAEPQSPEAPQPGVGETDAPQTAPEDAVVEETATDTETATDNVTDSVNEAIAPPIAIDPVEVESAEAIDSVDIDTENPTVSESSTGSQTSNSFPQEGEVSAALQGETLEEEEIPAEDMEYRNVTEDVSRVEVDPGMEEIDRAYTQEVAQYFSQQGETSSSSGEVVSLSEARNILHRVEEATGVKPALIYVNFVPSYSGADEDSDELDLVLVTTDGKALRSRVGVTRGKVMEQARRLQGEITNARKRNTDSYLQASRQLYDWIIAPLQADLDAREIDNLVFIMDTGLRSLPMAALHDGEGFVIERYSVGLMPSLSLTDTRYGTVKGTQVLAMGASEFSELSDLPAVPTEIRAIATELWSGQYYLNEQFTLENLKKQREQGRYGAIHLSTHGQFLSGEPGNSYIQLWDTKLGLDQLRELGWNDPPVELLVLSACRTALGDEQAELGFAGLAFQAGVKTAVASLWYVSDEGTLSLMTEFYRQLDRAPIKAEALRRAQLAMIRGEVRIENGQLVGTGESGQLPLPEEIANRGDRTLSHPYYWSAFTTIGNPW</sequence>
<feature type="region of interest" description="Disordered" evidence="1">
    <location>
        <begin position="2366"/>
        <end position="2412"/>
    </location>
</feature>
<dbReference type="InterPro" id="IPR008638">
    <property type="entry name" value="FhaB/CdiA-like_TPS"/>
</dbReference>
<name>A0A6H1TWN7_9CYAN</name>
<dbReference type="InterPro" id="IPR011050">
    <property type="entry name" value="Pectin_lyase_fold/virulence"/>
</dbReference>
<dbReference type="SUPFAM" id="SSF51126">
    <property type="entry name" value="Pectin lyase-like"/>
    <property type="match status" value="1"/>
</dbReference>
<evidence type="ECO:0000256" key="1">
    <source>
        <dbReference type="SAM" id="MobiDB-lite"/>
    </source>
</evidence>
<evidence type="ECO:0000313" key="4">
    <source>
        <dbReference type="Proteomes" id="UP000500857"/>
    </source>
</evidence>
<accession>A0A6H1TWN7</accession>
<protein>
    <submittedName>
        <fullName evidence="3">CHAT domain-containing protein</fullName>
    </submittedName>
</protein>
<dbReference type="NCBIfam" id="TIGR01901">
    <property type="entry name" value="adhes_NPXG"/>
    <property type="match status" value="1"/>
</dbReference>
<dbReference type="Pfam" id="PF05860">
    <property type="entry name" value="TPS"/>
    <property type="match status" value="1"/>
</dbReference>
<dbReference type="InterPro" id="IPR024983">
    <property type="entry name" value="CHAT_dom"/>
</dbReference>
<organism evidence="3 4">
    <name type="scientific">Oxynema aestuarii AP17</name>
    <dbReference type="NCBI Taxonomy" id="2064643"/>
    <lineage>
        <taxon>Bacteria</taxon>
        <taxon>Bacillati</taxon>
        <taxon>Cyanobacteriota</taxon>
        <taxon>Cyanophyceae</taxon>
        <taxon>Oscillatoriophycideae</taxon>
        <taxon>Oscillatoriales</taxon>
        <taxon>Oscillatoriaceae</taxon>
        <taxon>Oxynema</taxon>
        <taxon>Oxynema aestuarii</taxon>
    </lineage>
</organism>
<dbReference type="RefSeq" id="WP_168569136.1">
    <property type="nucleotide sequence ID" value="NZ_CP051167.1"/>
</dbReference>
<feature type="domain" description="Filamentous haemagglutinin FhaB/tRNA nuclease CdiA-like TPS" evidence="2">
    <location>
        <begin position="48"/>
        <end position="162"/>
    </location>
</feature>
<dbReference type="Pfam" id="PF12770">
    <property type="entry name" value="CHAT"/>
    <property type="match status" value="1"/>
</dbReference>
<dbReference type="Proteomes" id="UP000500857">
    <property type="component" value="Chromosome"/>
</dbReference>
<dbReference type="Gene3D" id="2.160.20.10">
    <property type="entry name" value="Single-stranded right-handed beta-helix, Pectin lyase-like"/>
    <property type="match status" value="1"/>
</dbReference>
<feature type="region of interest" description="Disordered" evidence="1">
    <location>
        <begin position="2436"/>
        <end position="2463"/>
    </location>
</feature>
<reference evidence="3 4" key="1">
    <citation type="submission" date="2020-04" db="EMBL/GenBank/DDBJ databases">
        <authorList>
            <person name="Basu S."/>
            <person name="Maruthanayagam V."/>
            <person name="Chakraborty S."/>
            <person name="Pramanik A."/>
            <person name="Mukherjee J."/>
            <person name="Brink B."/>
        </authorList>
    </citation>
    <scope>NUCLEOTIDE SEQUENCE [LARGE SCALE GENOMIC DNA]</scope>
    <source>
        <strain evidence="3 4">AP17</strain>
    </source>
</reference>
<feature type="compositionally biased region" description="Low complexity" evidence="1">
    <location>
        <begin position="2400"/>
        <end position="2410"/>
    </location>
</feature>
<proteinExistence type="predicted"/>